<sequence length="546" mass="62782">MENACKLIINQIIKGKIKTKRDLEKAKHKACRDYNLEKFMSNSMILQNATPDERKKIARIIQKKPTRTISGVAIVAVMCKPHKCPHGRCLYCPESDIAPPSYTGEEPAALRARMFKFDPYLQVYNRLLQLESIGHPLDKVELIIMGGTFPSYFLCYQEWFVSKCLQAMNDFGVKDVSISSENFKGSNAADNIEIPKEFVYLKDVQSENEKSNVRCVGMTFETRPDYCKTQDVDRMLNMGVTRVELGVQTIYNYIYKRIDRGHTVEDSIEAARILRDSGIKVAMHLMPGLFADFDRDLRIFKRVFSDEHFKPDMLKIYPCLVTKGSKLYEMWEKGDYKPYTSEEAVDLIAQIKKNLPKWVRTMRIQRDIPSPLIEAGVKKSNLGELVYKKLHDLDVSCKCIRCREVGHKAAHGLIPDIDNVKLLKEEYRAGEGDEIFLSFEDVKKDILIGFLRLRIPSEQAHRKEIDDKTALIRELHVYGSMMSIGEREEGQWQHLGYGESLLNEAARVASEDYGMEKILVTSGIGARNYYRKFGYEKLGPYMAKKI</sequence>
<comment type="similarity">
    <text evidence="2">Belongs to the ELP3 family.</text>
</comment>
<keyword evidence="7" id="KW-0819">tRNA processing</keyword>
<dbReference type="PANTHER" id="PTHR11135:SF7">
    <property type="entry name" value="TRNA URIDINE(34) ACETYLTRANSFERASE"/>
    <property type="match status" value="1"/>
</dbReference>
<name>A0A2A2H9T0_METBR</name>
<comment type="catalytic activity">
    <reaction evidence="14">
        <text>uridine(34) in tRNA + acetyl-CoA + S-adenosyl-L-methionine + H2O = 5-(carboxymethyl)uridine(34) in tRNA + 5'-deoxyadenosine + L-methionine + CoA + 2 H(+)</text>
        <dbReference type="Rhea" id="RHEA:61020"/>
        <dbReference type="Rhea" id="RHEA-COMP:10407"/>
        <dbReference type="Rhea" id="RHEA-COMP:11727"/>
        <dbReference type="ChEBI" id="CHEBI:15377"/>
        <dbReference type="ChEBI" id="CHEBI:15378"/>
        <dbReference type="ChEBI" id="CHEBI:17319"/>
        <dbReference type="ChEBI" id="CHEBI:57287"/>
        <dbReference type="ChEBI" id="CHEBI:57288"/>
        <dbReference type="ChEBI" id="CHEBI:57844"/>
        <dbReference type="ChEBI" id="CHEBI:59789"/>
        <dbReference type="ChEBI" id="CHEBI:65315"/>
        <dbReference type="ChEBI" id="CHEBI:74882"/>
        <dbReference type="EC" id="2.3.1.311"/>
    </reaction>
    <physiologicalReaction direction="left-to-right" evidence="14">
        <dbReference type="Rhea" id="RHEA:61021"/>
    </physiologicalReaction>
</comment>
<feature type="domain" description="Radical SAM core" evidence="16">
    <location>
        <begin position="67"/>
        <end position="360"/>
    </location>
</feature>
<dbReference type="GO" id="GO:0002926">
    <property type="term" value="P:tRNA wobble base 5-methoxycarbonylmethyl-2-thiouridinylation"/>
    <property type="evidence" value="ECO:0007669"/>
    <property type="project" value="TreeGrafter"/>
</dbReference>
<dbReference type="SUPFAM" id="SSF55729">
    <property type="entry name" value="Acyl-CoA N-acyltransferases (Nat)"/>
    <property type="match status" value="1"/>
</dbReference>
<dbReference type="SFLD" id="SFLDS00029">
    <property type="entry name" value="Radical_SAM"/>
    <property type="match status" value="1"/>
</dbReference>
<dbReference type="GO" id="GO:0005737">
    <property type="term" value="C:cytoplasm"/>
    <property type="evidence" value="ECO:0007669"/>
    <property type="project" value="TreeGrafter"/>
</dbReference>
<evidence type="ECO:0000256" key="10">
    <source>
        <dbReference type="ARBA" id="ARBA00023004"/>
    </source>
</evidence>
<dbReference type="GO" id="GO:0106261">
    <property type="term" value="F:tRNA uridine(34) acetyltransferase activity"/>
    <property type="evidence" value="ECO:0007669"/>
    <property type="project" value="UniProtKB-EC"/>
</dbReference>
<dbReference type="RefSeq" id="WP_069583569.1">
    <property type="nucleotide sequence ID" value="NZ_LMVM01000001.1"/>
</dbReference>
<keyword evidence="18" id="KW-1185">Reference proteome</keyword>
<keyword evidence="12" id="KW-0012">Acyltransferase</keyword>
<feature type="binding site" evidence="15">
    <location>
        <position position="92"/>
    </location>
    <ligand>
        <name>[4Fe-4S] cluster</name>
        <dbReference type="ChEBI" id="CHEBI:49883"/>
        <note>4Fe-4S-S-AdoMet</note>
    </ligand>
</feature>
<organism evidence="17 18">
    <name type="scientific">Methanobacterium bryantii</name>
    <dbReference type="NCBI Taxonomy" id="2161"/>
    <lineage>
        <taxon>Archaea</taxon>
        <taxon>Methanobacteriati</taxon>
        <taxon>Methanobacteriota</taxon>
        <taxon>Methanomada group</taxon>
        <taxon>Methanobacteria</taxon>
        <taxon>Methanobacteriales</taxon>
        <taxon>Methanobacteriaceae</taxon>
        <taxon>Methanobacterium</taxon>
    </lineage>
</organism>
<dbReference type="Pfam" id="PF23613">
    <property type="entry name" value="ELP3_N"/>
    <property type="match status" value="1"/>
</dbReference>
<comment type="pathway">
    <text evidence="1">tRNA modification.</text>
</comment>
<keyword evidence="8 15" id="KW-0479">Metal-binding</keyword>
<evidence type="ECO:0000256" key="6">
    <source>
        <dbReference type="ARBA" id="ARBA00022691"/>
    </source>
</evidence>
<protein>
    <recommendedName>
        <fullName evidence="13">tRNA carboxymethyluridine synthase</fullName>
        <ecNumber evidence="13">2.3.1.311</ecNumber>
    </recommendedName>
</protein>
<evidence type="ECO:0000256" key="5">
    <source>
        <dbReference type="ARBA" id="ARBA00022679"/>
    </source>
</evidence>
<dbReference type="SFLD" id="SFLDG01086">
    <property type="entry name" value="elongater_protein-like"/>
    <property type="match status" value="1"/>
</dbReference>
<gene>
    <name evidence="17" type="ORF">ASJ80_14935</name>
</gene>
<accession>A0A2A2H9T0</accession>
<dbReference type="CDD" id="cd01335">
    <property type="entry name" value="Radical_SAM"/>
    <property type="match status" value="1"/>
</dbReference>
<dbReference type="PROSITE" id="PS51918">
    <property type="entry name" value="RADICAL_SAM"/>
    <property type="match status" value="1"/>
</dbReference>
<dbReference type="Pfam" id="PF04055">
    <property type="entry name" value="Radical_SAM"/>
    <property type="match status" value="1"/>
</dbReference>
<evidence type="ECO:0000256" key="7">
    <source>
        <dbReference type="ARBA" id="ARBA00022694"/>
    </source>
</evidence>
<evidence type="ECO:0000256" key="12">
    <source>
        <dbReference type="ARBA" id="ARBA00023315"/>
    </source>
</evidence>
<dbReference type="AlphaFoldDB" id="A0A2A2H9T0"/>
<evidence type="ECO:0000256" key="14">
    <source>
        <dbReference type="ARBA" id="ARBA00047372"/>
    </source>
</evidence>
<dbReference type="SUPFAM" id="SSF102114">
    <property type="entry name" value="Radical SAM enzymes"/>
    <property type="match status" value="1"/>
</dbReference>
<keyword evidence="4" id="KW-0820">tRNA-binding</keyword>
<dbReference type="InterPro" id="IPR039661">
    <property type="entry name" value="ELP3"/>
</dbReference>
<proteinExistence type="inferred from homology"/>
<keyword evidence="6" id="KW-0949">S-adenosyl-L-methionine</keyword>
<keyword evidence="11 15" id="KW-0411">Iron-sulfur</keyword>
<evidence type="ECO:0000256" key="1">
    <source>
        <dbReference type="ARBA" id="ARBA00005217"/>
    </source>
</evidence>
<dbReference type="GO" id="GO:0046872">
    <property type="term" value="F:metal ion binding"/>
    <property type="evidence" value="ECO:0007669"/>
    <property type="project" value="UniProtKB-KW"/>
</dbReference>
<feature type="binding site" evidence="15">
    <location>
        <position position="89"/>
    </location>
    <ligand>
        <name>[4Fe-4S] cluster</name>
        <dbReference type="ChEBI" id="CHEBI:49883"/>
        <note>4Fe-4S-S-AdoMet</note>
    </ligand>
</feature>
<evidence type="ECO:0000256" key="13">
    <source>
        <dbReference type="ARBA" id="ARBA00044771"/>
    </source>
</evidence>
<evidence type="ECO:0000256" key="3">
    <source>
        <dbReference type="ARBA" id="ARBA00022485"/>
    </source>
</evidence>
<dbReference type="InterPro" id="IPR013785">
    <property type="entry name" value="Aldolase_TIM"/>
</dbReference>
<keyword evidence="5" id="KW-0808">Transferase</keyword>
<comment type="caution">
    <text evidence="17">The sequence shown here is derived from an EMBL/GenBank/DDBJ whole genome shotgun (WGS) entry which is preliminary data.</text>
</comment>
<dbReference type="OrthoDB" id="49957at2157"/>
<dbReference type="GO" id="GO:0000049">
    <property type="term" value="F:tRNA binding"/>
    <property type="evidence" value="ECO:0007669"/>
    <property type="project" value="UniProtKB-KW"/>
</dbReference>
<evidence type="ECO:0000256" key="11">
    <source>
        <dbReference type="ARBA" id="ARBA00023014"/>
    </source>
</evidence>
<dbReference type="InterPro" id="IPR056591">
    <property type="entry name" value="ELP3-like_N"/>
</dbReference>
<dbReference type="Gene3D" id="3.20.20.70">
    <property type="entry name" value="Aldolase class I"/>
    <property type="match status" value="1"/>
</dbReference>
<evidence type="ECO:0000259" key="16">
    <source>
        <dbReference type="PROSITE" id="PS51918"/>
    </source>
</evidence>
<dbReference type="EC" id="2.3.1.311" evidence="13"/>
<evidence type="ECO:0000313" key="18">
    <source>
        <dbReference type="Proteomes" id="UP000217784"/>
    </source>
</evidence>
<evidence type="ECO:0000256" key="8">
    <source>
        <dbReference type="ARBA" id="ARBA00022723"/>
    </source>
</evidence>
<dbReference type="NCBIfam" id="TIGR01211">
    <property type="entry name" value="ELP3"/>
    <property type="match status" value="1"/>
</dbReference>
<evidence type="ECO:0000256" key="15">
    <source>
        <dbReference type="PIRSR" id="PIRSR005669-1"/>
    </source>
</evidence>
<dbReference type="Gene3D" id="3.40.630.30">
    <property type="match status" value="1"/>
</dbReference>
<evidence type="ECO:0000313" key="17">
    <source>
        <dbReference type="EMBL" id="PAV06125.1"/>
    </source>
</evidence>
<dbReference type="InterPro" id="IPR016181">
    <property type="entry name" value="Acyl_CoA_acyltransferase"/>
</dbReference>
<keyword evidence="3" id="KW-0004">4Fe-4S</keyword>
<dbReference type="Pfam" id="PF16199">
    <property type="entry name" value="Radical_SAM_C"/>
    <property type="match status" value="1"/>
</dbReference>
<dbReference type="SFLD" id="SFLDF00344">
    <property type="entry name" value="ELP3-like"/>
    <property type="match status" value="1"/>
</dbReference>
<evidence type="ECO:0000256" key="4">
    <source>
        <dbReference type="ARBA" id="ARBA00022555"/>
    </source>
</evidence>
<reference evidence="17 18" key="1">
    <citation type="journal article" date="2017" name="BMC Genomics">
        <title>Genomic analysis of methanogenic archaea reveals a shift towards energy conservation.</title>
        <authorList>
            <person name="Gilmore S.P."/>
            <person name="Henske J.K."/>
            <person name="Sexton J.A."/>
            <person name="Solomon K.V."/>
            <person name="Seppala S."/>
            <person name="Yoo J.I."/>
            <person name="Huyett L.M."/>
            <person name="Pressman A."/>
            <person name="Cogan J.Z."/>
            <person name="Kivenson V."/>
            <person name="Peng X."/>
            <person name="Tan Y."/>
            <person name="Valentine D.L."/>
            <person name="O'Malley M.A."/>
        </authorList>
    </citation>
    <scope>NUCLEOTIDE SEQUENCE [LARGE SCALE GENOMIC DNA]</scope>
    <source>
        <strain evidence="17 18">M.o.H.</strain>
    </source>
</reference>
<dbReference type="Proteomes" id="UP000217784">
    <property type="component" value="Unassembled WGS sequence"/>
</dbReference>
<evidence type="ECO:0000256" key="9">
    <source>
        <dbReference type="ARBA" id="ARBA00022884"/>
    </source>
</evidence>
<dbReference type="PANTHER" id="PTHR11135">
    <property type="entry name" value="HISTONE ACETYLTRANSFERASE-RELATED"/>
    <property type="match status" value="1"/>
</dbReference>
<keyword evidence="9" id="KW-0694">RNA-binding</keyword>
<keyword evidence="10 15" id="KW-0408">Iron</keyword>
<evidence type="ECO:0000256" key="2">
    <source>
        <dbReference type="ARBA" id="ARBA00005494"/>
    </source>
</evidence>
<dbReference type="GO" id="GO:0051539">
    <property type="term" value="F:4 iron, 4 sulfur cluster binding"/>
    <property type="evidence" value="ECO:0007669"/>
    <property type="project" value="UniProtKB-KW"/>
</dbReference>
<dbReference type="InterPro" id="IPR006638">
    <property type="entry name" value="Elp3/MiaA/NifB-like_rSAM"/>
</dbReference>
<dbReference type="EMBL" id="LMVM01000001">
    <property type="protein sequence ID" value="PAV06125.1"/>
    <property type="molecule type" value="Genomic_DNA"/>
</dbReference>
<dbReference type="InterPro" id="IPR058240">
    <property type="entry name" value="rSAM_sf"/>
</dbReference>
<dbReference type="SMART" id="SM00729">
    <property type="entry name" value="Elp3"/>
    <property type="match status" value="1"/>
</dbReference>
<feature type="binding site" evidence="15">
    <location>
        <position position="84"/>
    </location>
    <ligand>
        <name>[4Fe-4S] cluster</name>
        <dbReference type="ChEBI" id="CHEBI:49883"/>
        <note>4Fe-4S-S-AdoMet</note>
    </ligand>
</feature>
<dbReference type="InterPro" id="IPR007197">
    <property type="entry name" value="rSAM"/>
</dbReference>
<comment type="cofactor">
    <cofactor evidence="15">
        <name>[4Fe-4S] cluster</name>
        <dbReference type="ChEBI" id="CHEBI:49883"/>
    </cofactor>
    <text evidence="15">Binds 1 [4Fe-4S] cluster. The cluster is coordinated with 3 cysteines and an exchangeable S-adenosyl-L-methionine.</text>
</comment>
<dbReference type="PIRSF" id="PIRSF005669">
    <property type="entry name" value="Hist_AcTrfase_ELP3"/>
    <property type="match status" value="1"/>
</dbReference>
<dbReference type="InterPro" id="IPR032432">
    <property type="entry name" value="Radical_SAM_C"/>
</dbReference>
<dbReference type="InterPro" id="IPR034687">
    <property type="entry name" value="ELP3-like"/>
</dbReference>